<evidence type="ECO:0000259" key="3">
    <source>
        <dbReference type="PROSITE" id="PS50086"/>
    </source>
</evidence>
<dbReference type="AlphaFoldDB" id="A0A8J5MC76"/>
<gene>
    <name evidence="4" type="ORF">JG688_00003251</name>
</gene>
<keyword evidence="1" id="KW-0040">ANK repeat</keyword>
<evidence type="ECO:0000256" key="1">
    <source>
        <dbReference type="PROSITE-ProRule" id="PRU00023"/>
    </source>
</evidence>
<feature type="compositionally biased region" description="Acidic residues" evidence="2">
    <location>
        <begin position="1"/>
        <end position="26"/>
    </location>
</feature>
<dbReference type="EMBL" id="JAENGY010000097">
    <property type="protein sequence ID" value="KAG6974038.1"/>
    <property type="molecule type" value="Genomic_DNA"/>
</dbReference>
<dbReference type="PROSITE" id="PS50297">
    <property type="entry name" value="ANK_REP_REGION"/>
    <property type="match status" value="1"/>
</dbReference>
<dbReference type="Pfam" id="PF12796">
    <property type="entry name" value="Ank_2"/>
    <property type="match status" value="4"/>
</dbReference>
<accession>A0A8J5MC76</accession>
<dbReference type="Pfam" id="PF13637">
    <property type="entry name" value="Ank_4"/>
    <property type="match status" value="2"/>
</dbReference>
<dbReference type="Pfam" id="PF00566">
    <property type="entry name" value="RabGAP-TBC"/>
    <property type="match status" value="1"/>
</dbReference>
<evidence type="ECO:0000313" key="4">
    <source>
        <dbReference type="EMBL" id="KAG6974038.1"/>
    </source>
</evidence>
<feature type="region of interest" description="Disordered" evidence="2">
    <location>
        <begin position="1"/>
        <end position="41"/>
    </location>
</feature>
<comment type="caution">
    <text evidence="4">The sequence shown here is derived from an EMBL/GenBank/DDBJ whole genome shotgun (WGS) entry which is preliminary data.</text>
</comment>
<feature type="domain" description="Rab-GAP TBC" evidence="3">
    <location>
        <begin position="76"/>
        <end position="317"/>
    </location>
</feature>
<feature type="repeat" description="ANK" evidence="1">
    <location>
        <begin position="648"/>
        <end position="668"/>
    </location>
</feature>
<reference evidence="4" key="1">
    <citation type="submission" date="2021-01" db="EMBL/GenBank/DDBJ databases">
        <title>Phytophthora aleatoria, a newly-described species from Pinus radiata is distinct from Phytophthora cactorum isolates based on comparative genomics.</title>
        <authorList>
            <person name="Mcdougal R."/>
            <person name="Panda P."/>
            <person name="Williams N."/>
            <person name="Studholme D.J."/>
        </authorList>
    </citation>
    <scope>NUCLEOTIDE SEQUENCE</scope>
    <source>
        <strain evidence="4">NZFS 4037</strain>
    </source>
</reference>
<sequence>MEEGGDAVDYDDEDNGSDDDLEDDFSPVDPAARLPSAEDWRSATQSAAYLPDKELTEMLRVLQSSGRFVEALQLMQKNTTLRSKYWQQIFRWALVPSRSGEENQELFRHLTQTSLSEEDDSQVQKDIPRTAKWLAGSAGAPKLDDTERAVRLERLEHVLHAFLSSCSLDVRTDEEPVSPSSAGSSSSSSSFYMQGMNGLAFILLEVVENDEVEAFRFLRGIVARILPHVFGICCEGTGRDHFDLFRSLVEVGDVLQEVARLHLPNFHAALERAGLPVCLLAYKWFPTLFSDVTLTASHSQLRFDTLLCCWDVCLLLGLEGMFCVALALCSAAEDDVLALAGCGGAACNSAEQVSATVGRSLALLTPEDLITSVCEVLELCSHPVLLKLRNGHRRRLKLGYSKVGNGFAAADSRASRECTEAKKPDAVPPPMTVTDLDSGKVFKISDSGNMLLPTTTPQEIREIVDAALEGNLATVQRLVSEAVAIDKEEALRLAATGGHLAVVQYLIEGSRALVKAAYNGKIDAVRCLVEEYDMDVNVTNDDGYTCLMKAAYTALVIASRNGKIEVIRYLAEQCGADINVVNKEGFTALSVAAADGDTNIARYLADGCRAAVRDGKSAPMRAAENGRIEIVQYLVEKCDADVDVKDNDGNTALMKAAENGKLEVVQYLDTRAMRELLDAALEGNLAAVQMRVGGAGATDKEEVLRLAAAGGHLGVVQYLAKECDVDVNAARNDGETAVMMAASNGMMEVIRYLAIQCNVVVNVRNQGGDTALMKAVYNGKVEVVRCLVEECGVGVNAKSYDGETALMKAISTGAIEVVHYLAKLESTDINARNYDEDTALLIATKIGKLEVIRYLAEQCGADVNDANEKGFTALLVAAQNGDINVVRYLADECDADVNRKTKGGSTALSIAAASGKIEVVQYLAEKFDAKVRARDENGYIHAARNGHIDVLKYLVEPSSVDKLFALCKQRDPERDNQWDLVKRMCVLNPEERIKISTVVDEFDTLANASIGNQTENYIETSAIGSVESVSRAISEAREMLVRPQGSTDRRDAVLSLYVSLWDSLEEVKVQLTKSLLPNVGLSSAD</sequence>
<dbReference type="SMART" id="SM00248">
    <property type="entry name" value="ANK"/>
    <property type="match status" value="13"/>
</dbReference>
<dbReference type="PROSITE" id="PS50086">
    <property type="entry name" value="TBC_RABGAP"/>
    <property type="match status" value="1"/>
</dbReference>
<dbReference type="PANTHER" id="PTHR24198:SF165">
    <property type="entry name" value="ANKYRIN REPEAT-CONTAINING PROTEIN-RELATED"/>
    <property type="match status" value="1"/>
</dbReference>
<dbReference type="Proteomes" id="UP000709295">
    <property type="component" value="Unassembled WGS sequence"/>
</dbReference>
<keyword evidence="5" id="KW-1185">Reference proteome</keyword>
<dbReference type="PROSITE" id="PS50088">
    <property type="entry name" value="ANK_REPEAT"/>
    <property type="match status" value="1"/>
</dbReference>
<proteinExistence type="predicted"/>
<dbReference type="PANTHER" id="PTHR24198">
    <property type="entry name" value="ANKYRIN REPEAT AND PROTEIN KINASE DOMAIN-CONTAINING PROTEIN"/>
    <property type="match status" value="1"/>
</dbReference>
<dbReference type="InterPro" id="IPR002110">
    <property type="entry name" value="Ankyrin_rpt"/>
</dbReference>
<dbReference type="InterPro" id="IPR000195">
    <property type="entry name" value="Rab-GAP-TBC_dom"/>
</dbReference>
<evidence type="ECO:0000313" key="5">
    <source>
        <dbReference type="Proteomes" id="UP000709295"/>
    </source>
</evidence>
<evidence type="ECO:0000256" key="2">
    <source>
        <dbReference type="SAM" id="MobiDB-lite"/>
    </source>
</evidence>
<protein>
    <recommendedName>
        <fullName evidence="3">Rab-GAP TBC domain-containing protein</fullName>
    </recommendedName>
</protein>
<organism evidence="4 5">
    <name type="scientific">Phytophthora aleatoria</name>
    <dbReference type="NCBI Taxonomy" id="2496075"/>
    <lineage>
        <taxon>Eukaryota</taxon>
        <taxon>Sar</taxon>
        <taxon>Stramenopiles</taxon>
        <taxon>Oomycota</taxon>
        <taxon>Peronosporomycetes</taxon>
        <taxon>Peronosporales</taxon>
        <taxon>Peronosporaceae</taxon>
        <taxon>Phytophthora</taxon>
    </lineage>
</organism>
<name>A0A8J5MC76_9STRA</name>